<proteinExistence type="predicted"/>
<organism evidence="2 3">
    <name type="scientific">Meloidogyne hapla</name>
    <name type="common">Root-knot nematode worm</name>
    <dbReference type="NCBI Taxonomy" id="6305"/>
    <lineage>
        <taxon>Eukaryota</taxon>
        <taxon>Metazoa</taxon>
        <taxon>Ecdysozoa</taxon>
        <taxon>Nematoda</taxon>
        <taxon>Chromadorea</taxon>
        <taxon>Rhabditida</taxon>
        <taxon>Tylenchina</taxon>
        <taxon>Tylenchomorpha</taxon>
        <taxon>Tylenchoidea</taxon>
        <taxon>Meloidogynidae</taxon>
        <taxon>Meloidogyninae</taxon>
        <taxon>Meloidogyne</taxon>
    </lineage>
</organism>
<evidence type="ECO:0000313" key="2">
    <source>
        <dbReference type="Proteomes" id="UP000095281"/>
    </source>
</evidence>
<evidence type="ECO:0000313" key="3">
    <source>
        <dbReference type="WBParaSite" id="MhA1_Contig1606.frz3.gene2"/>
    </source>
</evidence>
<dbReference type="Proteomes" id="UP000095281">
    <property type="component" value="Unplaced"/>
</dbReference>
<dbReference type="AlphaFoldDB" id="A0A1I8B9E5"/>
<sequence length="85" mass="9845">METQWVGIDGENFNELKEQKEEQQKRKFPCYLYLNGGLKSSENNENFETGNSFDGPVQVVEKEERVPPQLSHQEDNNLNDNINKG</sequence>
<feature type="compositionally biased region" description="Polar residues" evidence="1">
    <location>
        <begin position="41"/>
        <end position="52"/>
    </location>
</feature>
<accession>A0A1I8B9E5</accession>
<feature type="region of interest" description="Disordered" evidence="1">
    <location>
        <begin position="41"/>
        <end position="85"/>
    </location>
</feature>
<reference evidence="3" key="1">
    <citation type="submission" date="2016-11" db="UniProtKB">
        <authorList>
            <consortium name="WormBaseParasite"/>
        </authorList>
    </citation>
    <scope>IDENTIFICATION</scope>
</reference>
<keyword evidence="2" id="KW-1185">Reference proteome</keyword>
<evidence type="ECO:0000256" key="1">
    <source>
        <dbReference type="SAM" id="MobiDB-lite"/>
    </source>
</evidence>
<name>A0A1I8B9E5_MELHA</name>
<feature type="compositionally biased region" description="Polar residues" evidence="1">
    <location>
        <begin position="76"/>
        <end position="85"/>
    </location>
</feature>
<protein>
    <submittedName>
        <fullName evidence="3">Uncharacterized protein</fullName>
    </submittedName>
</protein>
<dbReference type="WBParaSite" id="MhA1_Contig1606.frz3.gene2">
    <property type="protein sequence ID" value="MhA1_Contig1606.frz3.gene2"/>
    <property type="gene ID" value="MhA1_Contig1606.frz3.gene2"/>
</dbReference>